<protein>
    <submittedName>
        <fullName evidence="2">Glycine/D-amino acid oxidase</fullName>
    </submittedName>
</protein>
<evidence type="ECO:0000313" key="3">
    <source>
        <dbReference type="Proteomes" id="UP000198705"/>
    </source>
</evidence>
<dbReference type="SUPFAM" id="SSF54373">
    <property type="entry name" value="FAD-linked reductases, C-terminal domain"/>
    <property type="match status" value="1"/>
</dbReference>
<dbReference type="AlphaFoldDB" id="A0A1I5A034"/>
<keyword evidence="3" id="KW-1185">Reference proteome</keyword>
<reference evidence="3" key="1">
    <citation type="submission" date="2016-10" db="EMBL/GenBank/DDBJ databases">
        <authorList>
            <person name="Varghese N."/>
            <person name="Submissions S."/>
        </authorList>
    </citation>
    <scope>NUCLEOTIDE SEQUENCE [LARGE SCALE GENOMIC DNA]</scope>
    <source>
        <strain evidence="3">DSM 23925</strain>
    </source>
</reference>
<dbReference type="SUPFAM" id="SSF51971">
    <property type="entry name" value="Nucleotide-binding domain"/>
    <property type="match status" value="1"/>
</dbReference>
<gene>
    <name evidence="2" type="ORF">SAMN04487989_1011228</name>
</gene>
<organism evidence="2 3">
    <name type="scientific">Bizionia echini</name>
    <dbReference type="NCBI Taxonomy" id="649333"/>
    <lineage>
        <taxon>Bacteria</taxon>
        <taxon>Pseudomonadati</taxon>
        <taxon>Bacteroidota</taxon>
        <taxon>Flavobacteriia</taxon>
        <taxon>Flavobacteriales</taxon>
        <taxon>Flavobacteriaceae</taxon>
        <taxon>Bizionia</taxon>
    </lineage>
</organism>
<evidence type="ECO:0000313" key="2">
    <source>
        <dbReference type="EMBL" id="SFN55822.1"/>
    </source>
</evidence>
<dbReference type="InterPro" id="IPR006076">
    <property type="entry name" value="FAD-dep_OxRdtase"/>
</dbReference>
<dbReference type="GO" id="GO:0005737">
    <property type="term" value="C:cytoplasm"/>
    <property type="evidence" value="ECO:0007669"/>
    <property type="project" value="TreeGrafter"/>
</dbReference>
<dbReference type="Gene3D" id="3.30.9.10">
    <property type="entry name" value="D-Amino Acid Oxidase, subunit A, domain 2"/>
    <property type="match status" value="1"/>
</dbReference>
<dbReference type="PANTHER" id="PTHR13847">
    <property type="entry name" value="SARCOSINE DEHYDROGENASE-RELATED"/>
    <property type="match status" value="1"/>
</dbReference>
<evidence type="ECO:0000259" key="1">
    <source>
        <dbReference type="Pfam" id="PF01266"/>
    </source>
</evidence>
<dbReference type="STRING" id="649333.SAMN04487989_1011228"/>
<dbReference type="OrthoDB" id="214253at2"/>
<dbReference type="InterPro" id="IPR036188">
    <property type="entry name" value="FAD/NAD-bd_sf"/>
</dbReference>
<feature type="domain" description="FAD dependent oxidoreductase" evidence="1">
    <location>
        <begin position="4"/>
        <end position="326"/>
    </location>
</feature>
<dbReference type="EMBL" id="FOVN01000001">
    <property type="protein sequence ID" value="SFN55822.1"/>
    <property type="molecule type" value="Genomic_DNA"/>
</dbReference>
<dbReference type="Pfam" id="PF01266">
    <property type="entry name" value="DAO"/>
    <property type="match status" value="1"/>
</dbReference>
<proteinExistence type="predicted"/>
<dbReference type="RefSeq" id="WP_092206712.1">
    <property type="nucleotide sequence ID" value="NZ_FOVN01000001.1"/>
</dbReference>
<sequence>MKVDYFVVGLGLAGVAFCEELRQANKSFLVFDNNSQQASMVAAGMYNPVILKRFTEVWMAKEQLAIAKPYYKELERLLNVKLDYTIKLYRRFASIEEQNLWFNASDKPNLEPYLSTKLVSNSNPHIDAPFNLGEVYHAGRVDTTALISNYKSYLKNHSQLVSDGFQHDLLQLDGEKLQYQNHEAKHMVFCEGFGLKHNPYFNHLPLNGTKGEVLTVNVPNLKIDYALKSGVFIMPNTTEDYYVGATYNRFDKTNTPTDNGKTELITKLNTFLKASLEVTSHKAGVRPTVNDRRPLVGTHLKYKNLHVLNGLGSRGVMISPYAAKQLFNHIENKQPLNSEITINRFRV</sequence>
<dbReference type="Proteomes" id="UP000198705">
    <property type="component" value="Unassembled WGS sequence"/>
</dbReference>
<accession>A0A1I5A034</accession>
<dbReference type="Gene3D" id="3.50.50.60">
    <property type="entry name" value="FAD/NAD(P)-binding domain"/>
    <property type="match status" value="1"/>
</dbReference>
<name>A0A1I5A034_9FLAO</name>